<name>H1XPQ2_CALAY</name>
<accession>H1XPQ2</accession>
<dbReference type="KEGG" id="caby:Cabys_3128"/>
<dbReference type="EMBL" id="CM001402">
    <property type="protein sequence ID" value="EHO39973.1"/>
    <property type="molecule type" value="Genomic_DNA"/>
</dbReference>
<evidence type="ECO:0000313" key="3">
    <source>
        <dbReference type="EMBL" id="EHO39973.1"/>
    </source>
</evidence>
<feature type="transmembrane region" description="Helical" evidence="1">
    <location>
        <begin position="104"/>
        <end position="124"/>
    </location>
</feature>
<sequence length="143" mass="15966">METIKETGKIIAVNENFVTVAVQSPTEDCHSCAMATLCTGGEEGQRQIEILRQQIDFAPRPGQKVELCFDRVLEYSILLYLIPMAFFLAALWLAYAVWNVSSELYLFLFSMGGLGVGFFALRIVNNLINKKGVNLQIKLVGEN</sequence>
<dbReference type="AlphaFoldDB" id="H1XPQ2"/>
<evidence type="ECO:0000313" key="2">
    <source>
        <dbReference type="EMBL" id="APF19876.1"/>
    </source>
</evidence>
<dbReference type="PANTHER" id="PTHR35867:SF1">
    <property type="entry name" value="PROTEIN RSEC"/>
    <property type="match status" value="1"/>
</dbReference>
<reference evidence="2 5" key="2">
    <citation type="submission" date="2016-11" db="EMBL/GenBank/DDBJ databases">
        <title>Genomic analysis of Caldithrix abyssi and proposal of a novel bacterial phylum Caldithrichaeota.</title>
        <authorList>
            <person name="Kublanov I."/>
            <person name="Sigalova O."/>
            <person name="Gavrilov S."/>
            <person name="Lebedinsky A."/>
            <person name="Ivanova N."/>
            <person name="Daum C."/>
            <person name="Reddy T."/>
            <person name="Klenk H.P."/>
            <person name="Goker M."/>
            <person name="Reva O."/>
            <person name="Miroshnichenko M."/>
            <person name="Kyprides N."/>
            <person name="Woyke T."/>
            <person name="Gelfand M."/>
        </authorList>
    </citation>
    <scope>NUCLEOTIDE SEQUENCE [LARGE SCALE GENOMIC DNA]</scope>
    <source>
        <strain evidence="2 5">LF13</strain>
    </source>
</reference>
<proteinExistence type="predicted"/>
<keyword evidence="1" id="KW-0812">Transmembrane</keyword>
<protein>
    <submittedName>
        <fullName evidence="2">Positive regulator of sigma E activity</fullName>
    </submittedName>
    <submittedName>
        <fullName evidence="3">Positive regulator of sigma(E) RseC/MucC</fullName>
    </submittedName>
</protein>
<evidence type="ECO:0000313" key="5">
    <source>
        <dbReference type="Proteomes" id="UP000183868"/>
    </source>
</evidence>
<dbReference type="STRING" id="880073.Cabys_3128"/>
<dbReference type="Proteomes" id="UP000004671">
    <property type="component" value="Chromosome"/>
</dbReference>
<keyword evidence="1" id="KW-1133">Transmembrane helix</keyword>
<feature type="transmembrane region" description="Helical" evidence="1">
    <location>
        <begin position="77"/>
        <end position="98"/>
    </location>
</feature>
<dbReference type="Proteomes" id="UP000183868">
    <property type="component" value="Chromosome"/>
</dbReference>
<dbReference type="Pfam" id="PF04246">
    <property type="entry name" value="RseC_MucC"/>
    <property type="match status" value="1"/>
</dbReference>
<reference evidence="3 4" key="1">
    <citation type="submission" date="2011-09" db="EMBL/GenBank/DDBJ databases">
        <title>The permanent draft genome of Caldithrix abyssi DSM 13497.</title>
        <authorList>
            <consortium name="US DOE Joint Genome Institute (JGI-PGF)"/>
            <person name="Lucas S."/>
            <person name="Han J."/>
            <person name="Lapidus A."/>
            <person name="Bruce D."/>
            <person name="Goodwin L."/>
            <person name="Pitluck S."/>
            <person name="Peters L."/>
            <person name="Kyrpides N."/>
            <person name="Mavromatis K."/>
            <person name="Ivanova N."/>
            <person name="Mikhailova N."/>
            <person name="Chertkov O."/>
            <person name="Detter J.C."/>
            <person name="Tapia R."/>
            <person name="Han C."/>
            <person name="Land M."/>
            <person name="Hauser L."/>
            <person name="Markowitz V."/>
            <person name="Cheng J.-F."/>
            <person name="Hugenholtz P."/>
            <person name="Woyke T."/>
            <person name="Wu D."/>
            <person name="Spring S."/>
            <person name="Brambilla E."/>
            <person name="Klenk H.-P."/>
            <person name="Eisen J.A."/>
        </authorList>
    </citation>
    <scope>NUCLEOTIDE SEQUENCE [LARGE SCALE GENOMIC DNA]</scope>
    <source>
        <strain evidence="3 4">DSM 13497</strain>
    </source>
</reference>
<dbReference type="PANTHER" id="PTHR35867">
    <property type="entry name" value="PROTEIN RSEC"/>
    <property type="match status" value="1"/>
</dbReference>
<gene>
    <name evidence="2" type="ORF">Cabys_3128</name>
    <name evidence="3" type="ORF">Calab_0327</name>
</gene>
<organism evidence="3 4">
    <name type="scientific">Caldithrix abyssi DSM 13497</name>
    <dbReference type="NCBI Taxonomy" id="880073"/>
    <lineage>
        <taxon>Bacteria</taxon>
        <taxon>Pseudomonadati</taxon>
        <taxon>Calditrichota</taxon>
        <taxon>Calditrichia</taxon>
        <taxon>Calditrichales</taxon>
        <taxon>Calditrichaceae</taxon>
        <taxon>Caldithrix</taxon>
    </lineage>
</organism>
<dbReference type="EMBL" id="CP018099">
    <property type="protein sequence ID" value="APF19876.1"/>
    <property type="molecule type" value="Genomic_DNA"/>
</dbReference>
<dbReference type="PaxDb" id="880073-Calab_0327"/>
<dbReference type="HOGENOM" id="CLU_1802514_0_0_0"/>
<keyword evidence="4" id="KW-1185">Reference proteome</keyword>
<dbReference type="RefSeq" id="WP_006926880.1">
    <property type="nucleotide sequence ID" value="NZ_CM001402.1"/>
</dbReference>
<evidence type="ECO:0000313" key="4">
    <source>
        <dbReference type="Proteomes" id="UP000004671"/>
    </source>
</evidence>
<keyword evidence="1" id="KW-0472">Membrane</keyword>
<evidence type="ECO:0000256" key="1">
    <source>
        <dbReference type="SAM" id="Phobius"/>
    </source>
</evidence>
<dbReference type="InterPro" id="IPR007359">
    <property type="entry name" value="SigmaE_reg_RseC_MucC"/>
</dbReference>